<evidence type="ECO:0000313" key="2">
    <source>
        <dbReference type="Proteomes" id="UP000254118"/>
    </source>
</evidence>
<organism evidence="1 2">
    <name type="scientific">Dermatophilus congolensis</name>
    <dbReference type="NCBI Taxonomy" id="1863"/>
    <lineage>
        <taxon>Bacteria</taxon>
        <taxon>Bacillati</taxon>
        <taxon>Actinomycetota</taxon>
        <taxon>Actinomycetes</taxon>
        <taxon>Micrococcales</taxon>
        <taxon>Dermatophilaceae</taxon>
        <taxon>Dermatophilus</taxon>
    </lineage>
</organism>
<protein>
    <submittedName>
        <fullName evidence="1">Uncharacterized protein</fullName>
    </submittedName>
</protein>
<evidence type="ECO:0000313" key="1">
    <source>
        <dbReference type="EMBL" id="STD04050.1"/>
    </source>
</evidence>
<name>A0AA46GZJ9_9MICO</name>
<reference evidence="1 2" key="1">
    <citation type="submission" date="2018-06" db="EMBL/GenBank/DDBJ databases">
        <authorList>
            <consortium name="Pathogen Informatics"/>
            <person name="Doyle S."/>
        </authorList>
    </citation>
    <scope>NUCLEOTIDE SEQUENCE [LARGE SCALE GENOMIC DNA]</scope>
    <source>
        <strain evidence="1 2">NCTC7915</strain>
    </source>
</reference>
<proteinExistence type="predicted"/>
<comment type="caution">
    <text evidence="1">The sequence shown here is derived from an EMBL/GenBank/DDBJ whole genome shotgun (WGS) entry which is preliminary data.</text>
</comment>
<dbReference type="AlphaFoldDB" id="A0AA46GZJ9"/>
<dbReference type="Proteomes" id="UP000254118">
    <property type="component" value="Unassembled WGS sequence"/>
</dbReference>
<accession>A0AA46GZJ9</accession>
<dbReference type="EMBL" id="UFYA01000001">
    <property type="protein sequence ID" value="STD04050.1"/>
    <property type="molecule type" value="Genomic_DNA"/>
</dbReference>
<sequence length="45" mass="4263">MGEVGDEGVGGLVMGGPLMVGVWAGVEEVEVGGLVDPVLVGAPGA</sequence>
<gene>
    <name evidence="1" type="ORF">NCTC7915_00186</name>
</gene>